<evidence type="ECO:0000256" key="1">
    <source>
        <dbReference type="SAM" id="Phobius"/>
    </source>
</evidence>
<dbReference type="EMBL" id="JQ086376">
    <property type="protein sequence ID" value="AFH20804.1"/>
    <property type="molecule type" value="Genomic_DNA"/>
</dbReference>
<dbReference type="KEGG" id="vg:14182549"/>
<evidence type="ECO:0000313" key="3">
    <source>
        <dbReference type="Proteomes" id="UP000010372"/>
    </source>
</evidence>
<accession>K7P6R4</accession>
<protein>
    <submittedName>
        <fullName evidence="2">NinA protein</fullName>
    </submittedName>
</protein>
<keyword evidence="1" id="KW-0472">Membrane</keyword>
<keyword evidence="3" id="KW-1185">Reference proteome</keyword>
<evidence type="ECO:0000313" key="2">
    <source>
        <dbReference type="EMBL" id="AFH20804.1"/>
    </source>
</evidence>
<name>K7P6R4_9CAUD</name>
<dbReference type="GeneID" id="14182549"/>
<proteinExistence type="predicted"/>
<reference evidence="2 3" key="1">
    <citation type="submission" date="2011-11" db="EMBL/GenBank/DDBJ databases">
        <title>The genomes of several lambdoid coliphages.</title>
        <authorList>
            <person name="Refardt D."/>
            <person name="Gencoglu M."/>
            <person name="Kunzli-Gontarczyk M."/>
            <person name="Bruggmann R."/>
            <person name="Kropinski A.M."/>
        </authorList>
    </citation>
    <scope>NUCLEOTIDE SEQUENCE [LARGE SCALE GENOMIC DNA]</scope>
</reference>
<dbReference type="RefSeq" id="YP_007112589.1">
    <property type="nucleotide sequence ID" value="NC_019723.1"/>
</dbReference>
<keyword evidence="1" id="KW-1133">Transmembrane helix</keyword>
<keyword evidence="1" id="KW-0812">Transmembrane</keyword>
<gene>
    <name evidence="2" type="ORF">HK630_051</name>
</gene>
<dbReference type="Proteomes" id="UP000010372">
    <property type="component" value="Segment"/>
</dbReference>
<feature type="transmembrane region" description="Helical" evidence="1">
    <location>
        <begin position="6"/>
        <end position="24"/>
    </location>
</feature>
<sequence>MTIYITELITGLLVIAGLFIWGRVNRG</sequence>
<organism evidence="2 3">
    <name type="scientific">Escherichia phage HK630</name>
    <dbReference type="NCBI Taxonomy" id="1147146"/>
    <lineage>
        <taxon>Viruses</taxon>
        <taxon>Duplodnaviria</taxon>
        <taxon>Heunggongvirae</taxon>
        <taxon>Uroviricota</taxon>
        <taxon>Caudoviricetes</taxon>
        <taxon>Lambdavirus</taxon>
        <taxon>Lambdavirus HK630</taxon>
    </lineage>
</organism>